<keyword evidence="5" id="KW-0012">Acyltransferase</keyword>
<sequence>MVIRSNSIIEERLDELAKVVQSNSYISPELYNRYNVKRGLRNQNGTGVLVGITRVGSVIGYDQTDGAKIPIEGNLYYRGVDMSDIVTGFQGDGRMGFEEVVYLLLFGELPTREQLSDFNELLDACRELPHSYKEDVILKIPSKNIMNKLQRTILTLYSYDENPDDTSVRNVLAQSINLIAKTPLIAAYAYQAKRHYFDNQSLVLHTPKVGVGTAENMLHMIRTDSNYTREEVEMLDLLMVVHAEHGGGNNSSFATHVVSSSGTDTYSAMATAIGALKGPKHGGANLMVASMFEEIKQNVSDWENEAELSDYLAKILDKKAFDGKGLIYGMGHAVYTLSDPRTVLLKKKAQELSRHKGLDREYNLIADVERISSKLIQEKTNKDYAPSANVDMYSGFVFDMLGIPRDLFTPIFAVSRIAGWSAHRLEQILDDKIMRPAYVNLSELRPYTPIDDRMTPSGE</sequence>
<comment type="pathway">
    <text evidence="1">Carbohydrate metabolism; tricarboxylic acid cycle.</text>
</comment>
<dbReference type="InterPro" id="IPR002020">
    <property type="entry name" value="Citrate_synthase"/>
</dbReference>
<keyword evidence="6" id="KW-1185">Reference proteome</keyword>
<dbReference type="RefSeq" id="WP_209459565.1">
    <property type="nucleotide sequence ID" value="NZ_JAGGKC010000014.1"/>
</dbReference>
<name>A0ABS4G488_9CLOT</name>
<protein>
    <recommendedName>
        <fullName evidence="3">citrate synthase (unknown stereospecificity)</fullName>
        <ecNumber evidence="3">2.3.3.16</ecNumber>
    </recommendedName>
</protein>
<comment type="caution">
    <text evidence="5">The sequence shown here is derived from an EMBL/GenBank/DDBJ whole genome shotgun (WGS) entry which is preliminary data.</text>
</comment>
<dbReference type="PRINTS" id="PR00143">
    <property type="entry name" value="CITRTSNTHASE"/>
</dbReference>
<dbReference type="InterPro" id="IPR016143">
    <property type="entry name" value="Citrate_synth-like_sm_a-sub"/>
</dbReference>
<evidence type="ECO:0000256" key="3">
    <source>
        <dbReference type="ARBA" id="ARBA00012972"/>
    </source>
</evidence>
<organism evidence="5 6">
    <name type="scientific">Youngiibacter multivorans</name>
    <dbReference type="NCBI Taxonomy" id="937251"/>
    <lineage>
        <taxon>Bacteria</taxon>
        <taxon>Bacillati</taxon>
        <taxon>Bacillota</taxon>
        <taxon>Clostridia</taxon>
        <taxon>Eubacteriales</taxon>
        <taxon>Clostridiaceae</taxon>
        <taxon>Youngiibacter</taxon>
    </lineage>
</organism>
<evidence type="ECO:0000256" key="2">
    <source>
        <dbReference type="ARBA" id="ARBA00010566"/>
    </source>
</evidence>
<keyword evidence="4 5" id="KW-0808">Transferase</keyword>
<dbReference type="InterPro" id="IPR016142">
    <property type="entry name" value="Citrate_synth-like_lrg_a-sub"/>
</dbReference>
<evidence type="ECO:0000313" key="5">
    <source>
        <dbReference type="EMBL" id="MBP1919362.1"/>
    </source>
</evidence>
<dbReference type="PANTHER" id="PTHR11739">
    <property type="entry name" value="CITRATE SYNTHASE"/>
    <property type="match status" value="1"/>
</dbReference>
<evidence type="ECO:0000256" key="4">
    <source>
        <dbReference type="ARBA" id="ARBA00022679"/>
    </source>
</evidence>
<proteinExistence type="inferred from homology"/>
<gene>
    <name evidence="5" type="ORF">J2Z34_001851</name>
</gene>
<dbReference type="Gene3D" id="1.10.230.10">
    <property type="entry name" value="Cytochrome P450-Terp, domain 2"/>
    <property type="match status" value="1"/>
</dbReference>
<comment type="similarity">
    <text evidence="2">Belongs to the citrate synthase family.</text>
</comment>
<dbReference type="InterPro" id="IPR036969">
    <property type="entry name" value="Citrate_synthase_sf"/>
</dbReference>
<dbReference type="NCBIfam" id="NF010635">
    <property type="entry name" value="PRK14032.1"/>
    <property type="match status" value="1"/>
</dbReference>
<dbReference type="EC" id="2.3.3.16" evidence="3"/>
<dbReference type="PANTHER" id="PTHR11739:SF4">
    <property type="entry name" value="CITRATE SYNTHASE, PEROXISOMAL"/>
    <property type="match status" value="1"/>
</dbReference>
<evidence type="ECO:0000313" key="6">
    <source>
        <dbReference type="Proteomes" id="UP001519271"/>
    </source>
</evidence>
<dbReference type="SUPFAM" id="SSF48256">
    <property type="entry name" value="Citrate synthase"/>
    <property type="match status" value="1"/>
</dbReference>
<dbReference type="Gene3D" id="1.10.580.10">
    <property type="entry name" value="Citrate Synthase, domain 1"/>
    <property type="match status" value="1"/>
</dbReference>
<evidence type="ECO:0000256" key="1">
    <source>
        <dbReference type="ARBA" id="ARBA00005163"/>
    </source>
</evidence>
<dbReference type="EMBL" id="JAGGKC010000014">
    <property type="protein sequence ID" value="MBP1919362.1"/>
    <property type="molecule type" value="Genomic_DNA"/>
</dbReference>
<dbReference type="GO" id="GO:0036440">
    <property type="term" value="F:citrate synthase activity"/>
    <property type="evidence" value="ECO:0007669"/>
    <property type="project" value="UniProtKB-EC"/>
</dbReference>
<reference evidence="5 6" key="1">
    <citation type="submission" date="2021-03" db="EMBL/GenBank/DDBJ databases">
        <title>Genomic Encyclopedia of Type Strains, Phase IV (KMG-IV): sequencing the most valuable type-strain genomes for metagenomic binning, comparative biology and taxonomic classification.</title>
        <authorList>
            <person name="Goeker M."/>
        </authorList>
    </citation>
    <scope>NUCLEOTIDE SEQUENCE [LARGE SCALE GENOMIC DNA]</scope>
    <source>
        <strain evidence="5 6">DSM 6139</strain>
    </source>
</reference>
<dbReference type="Pfam" id="PF00285">
    <property type="entry name" value="Citrate_synt"/>
    <property type="match status" value="1"/>
</dbReference>
<dbReference type="Proteomes" id="UP001519271">
    <property type="component" value="Unassembled WGS sequence"/>
</dbReference>
<accession>A0ABS4G488</accession>